<evidence type="ECO:0000256" key="4">
    <source>
        <dbReference type="ARBA" id="ARBA00022692"/>
    </source>
</evidence>
<reference evidence="10" key="1">
    <citation type="submission" date="2016-10" db="EMBL/GenBank/DDBJ databases">
        <authorList>
            <person name="Varghese N."/>
            <person name="Submissions S."/>
        </authorList>
    </citation>
    <scope>NUCLEOTIDE SEQUENCE [LARGE SCALE GENOMIC DNA]</scope>
    <source>
        <strain evidence="10">DSM 23676</strain>
    </source>
</reference>
<evidence type="ECO:0000256" key="7">
    <source>
        <dbReference type="SAM" id="Phobius"/>
    </source>
</evidence>
<feature type="transmembrane region" description="Helical" evidence="7">
    <location>
        <begin position="160"/>
        <end position="179"/>
    </location>
</feature>
<dbReference type="PANTHER" id="PTHR42920:SF11">
    <property type="entry name" value="INNER MEMBRANE PROTEIN YTFF"/>
    <property type="match status" value="1"/>
</dbReference>
<evidence type="ECO:0000256" key="5">
    <source>
        <dbReference type="ARBA" id="ARBA00022989"/>
    </source>
</evidence>
<dbReference type="Proteomes" id="UP000199597">
    <property type="component" value="Chromosome I"/>
</dbReference>
<evidence type="ECO:0000256" key="1">
    <source>
        <dbReference type="ARBA" id="ARBA00004651"/>
    </source>
</evidence>
<dbReference type="SUPFAM" id="SSF103481">
    <property type="entry name" value="Multidrug resistance efflux transporter EmrE"/>
    <property type="match status" value="2"/>
</dbReference>
<feature type="transmembrane region" description="Helical" evidence="7">
    <location>
        <begin position="67"/>
        <end position="85"/>
    </location>
</feature>
<feature type="domain" description="EamA" evidence="8">
    <location>
        <begin position="162"/>
        <end position="298"/>
    </location>
</feature>
<comment type="subcellular location">
    <subcellularLocation>
        <location evidence="1">Cell membrane</location>
        <topology evidence="1">Multi-pass membrane protein</topology>
    </subcellularLocation>
</comment>
<evidence type="ECO:0000256" key="3">
    <source>
        <dbReference type="ARBA" id="ARBA00022475"/>
    </source>
</evidence>
<keyword evidence="4 7" id="KW-0812">Transmembrane</keyword>
<feature type="transmembrane region" description="Helical" evidence="7">
    <location>
        <begin position="191"/>
        <end position="213"/>
    </location>
</feature>
<dbReference type="RefSeq" id="WP_092016613.1">
    <property type="nucleotide sequence ID" value="NZ_LT629766.1"/>
</dbReference>
<dbReference type="PANTHER" id="PTHR42920">
    <property type="entry name" value="OS03G0707200 PROTEIN-RELATED"/>
    <property type="match status" value="1"/>
</dbReference>
<evidence type="ECO:0000256" key="6">
    <source>
        <dbReference type="ARBA" id="ARBA00023136"/>
    </source>
</evidence>
<feature type="transmembrane region" description="Helical" evidence="7">
    <location>
        <begin position="34"/>
        <end position="55"/>
    </location>
</feature>
<dbReference type="Pfam" id="PF00892">
    <property type="entry name" value="EamA"/>
    <property type="match status" value="2"/>
</dbReference>
<gene>
    <name evidence="9" type="ORF">SAMN04489752_3433</name>
</gene>
<accession>A0A1H1XUC7</accession>
<dbReference type="InterPro" id="IPR051258">
    <property type="entry name" value="Diverse_Substrate_Transporter"/>
</dbReference>
<evidence type="ECO:0000259" key="8">
    <source>
        <dbReference type="Pfam" id="PF00892"/>
    </source>
</evidence>
<feature type="transmembrane region" description="Helical" evidence="7">
    <location>
        <begin position="256"/>
        <end position="275"/>
    </location>
</feature>
<feature type="transmembrane region" description="Helical" evidence="7">
    <location>
        <begin position="91"/>
        <end position="112"/>
    </location>
</feature>
<feature type="transmembrane region" description="Helical" evidence="7">
    <location>
        <begin position="281"/>
        <end position="301"/>
    </location>
</feature>
<comment type="similarity">
    <text evidence="2">Belongs to the EamA transporter family.</text>
</comment>
<evidence type="ECO:0000313" key="9">
    <source>
        <dbReference type="EMBL" id="SDT12651.1"/>
    </source>
</evidence>
<keyword evidence="10" id="KW-1185">Reference proteome</keyword>
<dbReference type="OrthoDB" id="5315632at2"/>
<dbReference type="EMBL" id="LT629766">
    <property type="protein sequence ID" value="SDT12651.1"/>
    <property type="molecule type" value="Genomic_DNA"/>
</dbReference>
<dbReference type="InterPro" id="IPR037185">
    <property type="entry name" value="EmrE-like"/>
</dbReference>
<feature type="domain" description="EamA" evidence="8">
    <location>
        <begin position="12"/>
        <end position="139"/>
    </location>
</feature>
<sequence length="311" mass="31874">MSQTPTPAAIPSVLAGALCLSASAIIVKLAEVDAATTAVLRCAIAIVPLIPLALAERQRHESLSTSGVLWSLAAGIALGIDYSAWTASIYLAGAGVSTVLINVQVIVLPLLALIIDRERMERRFLIALPIMIIGIILVSGVGLSEIGIGPSTSAAGQGRLGGVLLGLFAGIGYGTYLFLSRKATRTQSDLALQPLTWATAAAAATSTIIALFSQGLSVSDIRGRSWVLLIVLALVGQVAAWLLIHHGSGRLPAEVTASLLLFQPVLALALSAVVLGERFGFGQIFGAAAVVGGVAVSSGLVRRHGARPEGP</sequence>
<organism evidence="9 10">
    <name type="scientific">Brevibacterium siliguriense</name>
    <dbReference type="NCBI Taxonomy" id="1136497"/>
    <lineage>
        <taxon>Bacteria</taxon>
        <taxon>Bacillati</taxon>
        <taxon>Actinomycetota</taxon>
        <taxon>Actinomycetes</taxon>
        <taxon>Micrococcales</taxon>
        <taxon>Brevibacteriaceae</taxon>
        <taxon>Brevibacterium</taxon>
    </lineage>
</organism>
<protein>
    <submittedName>
        <fullName evidence="9">Threonine/homoserine efflux transporter RhtA</fullName>
    </submittedName>
</protein>
<dbReference type="GO" id="GO:0005886">
    <property type="term" value="C:plasma membrane"/>
    <property type="evidence" value="ECO:0007669"/>
    <property type="project" value="UniProtKB-SubCell"/>
</dbReference>
<proteinExistence type="inferred from homology"/>
<dbReference type="InterPro" id="IPR000620">
    <property type="entry name" value="EamA_dom"/>
</dbReference>
<evidence type="ECO:0000256" key="2">
    <source>
        <dbReference type="ARBA" id="ARBA00007362"/>
    </source>
</evidence>
<feature type="transmembrane region" description="Helical" evidence="7">
    <location>
        <begin position="225"/>
        <end position="244"/>
    </location>
</feature>
<dbReference type="STRING" id="1136497.SAMN04489752_3433"/>
<feature type="transmembrane region" description="Helical" evidence="7">
    <location>
        <begin position="124"/>
        <end position="148"/>
    </location>
</feature>
<name>A0A1H1XUC7_9MICO</name>
<keyword evidence="5 7" id="KW-1133">Transmembrane helix</keyword>
<dbReference type="AlphaFoldDB" id="A0A1H1XUC7"/>
<keyword evidence="3" id="KW-1003">Cell membrane</keyword>
<evidence type="ECO:0000313" key="10">
    <source>
        <dbReference type="Proteomes" id="UP000199597"/>
    </source>
</evidence>
<keyword evidence="6 7" id="KW-0472">Membrane</keyword>